<dbReference type="EMBL" id="JAENHL010000006">
    <property type="protein sequence ID" value="MBK1866294.1"/>
    <property type="molecule type" value="Genomic_DNA"/>
</dbReference>
<dbReference type="Proteomes" id="UP000616151">
    <property type="component" value="Unassembled WGS sequence"/>
</dbReference>
<evidence type="ECO:0000313" key="2">
    <source>
        <dbReference type="Proteomes" id="UP000616151"/>
    </source>
</evidence>
<protein>
    <submittedName>
        <fullName evidence="1">Ectoine/hydroxyectoine ABC transporter permease subunit EhuD</fullName>
    </submittedName>
</protein>
<keyword evidence="2" id="KW-1185">Reference proteome</keyword>
<name>A0ACC5R0Z4_9HYPH</name>
<evidence type="ECO:0000313" key="1">
    <source>
        <dbReference type="EMBL" id="MBK1866294.1"/>
    </source>
</evidence>
<comment type="caution">
    <text evidence="1">The sequence shown here is derived from an EMBL/GenBank/DDBJ whole genome shotgun (WGS) entry which is preliminary data.</text>
</comment>
<reference evidence="1" key="1">
    <citation type="submission" date="2021-01" db="EMBL/GenBank/DDBJ databases">
        <authorList>
            <person name="Sun Q."/>
        </authorList>
    </citation>
    <scope>NUCLEOTIDE SEQUENCE</scope>
    <source>
        <strain evidence="1">YIM B02566</strain>
    </source>
</reference>
<accession>A0ACC5R0Z4</accession>
<sequence length="221" mass="24351">MFSFEFLIRILPDLMRGLVVTVQATFGGFALALVVGLLLALGRRSGVKPLRLFCDGYIAFMRCTPLLVQLYFVFYVMPSYGIRFSALFTGILCLGLHIGAYIAEVYRAGIDAVPDGQWEAAKSLGLKPVPLWLRVILPQALPPMIPPLGNFLIGLFKETPLLAAITVVDVFGAANNVAGLSYRYNEPYTAVAVILLSVSLVAAYFVRKLERRYSPDAKRSR</sequence>
<organism evidence="1 2">
    <name type="scientific">Taklimakanibacter albus</name>
    <dbReference type="NCBI Taxonomy" id="2800327"/>
    <lineage>
        <taxon>Bacteria</taxon>
        <taxon>Pseudomonadati</taxon>
        <taxon>Pseudomonadota</taxon>
        <taxon>Alphaproteobacteria</taxon>
        <taxon>Hyphomicrobiales</taxon>
        <taxon>Aestuariivirgaceae</taxon>
        <taxon>Taklimakanibacter</taxon>
    </lineage>
</organism>
<proteinExistence type="predicted"/>
<gene>
    <name evidence="1" type="primary">ehuD</name>
    <name evidence="1" type="ORF">JHL16_08005</name>
</gene>